<proteinExistence type="predicted"/>
<comment type="caution">
    <text evidence="2">The sequence shown here is derived from an EMBL/GenBank/DDBJ whole genome shotgun (WGS) entry which is preliminary data.</text>
</comment>
<organism evidence="2 3">
    <name type="scientific">Glycomyces buryatensis</name>
    <dbReference type="NCBI Taxonomy" id="2570927"/>
    <lineage>
        <taxon>Bacteria</taxon>
        <taxon>Bacillati</taxon>
        <taxon>Actinomycetota</taxon>
        <taxon>Actinomycetes</taxon>
        <taxon>Glycomycetales</taxon>
        <taxon>Glycomycetaceae</taxon>
        <taxon>Glycomyces</taxon>
    </lineage>
</organism>
<accession>A0A4S8QGA6</accession>
<evidence type="ECO:0000313" key="3">
    <source>
        <dbReference type="Proteomes" id="UP000308760"/>
    </source>
</evidence>
<feature type="transmembrane region" description="Helical" evidence="1">
    <location>
        <begin position="84"/>
        <end position="106"/>
    </location>
</feature>
<reference evidence="3" key="1">
    <citation type="submission" date="2019-04" db="EMBL/GenBank/DDBJ databases">
        <title>Nocardioides xinjiangensis sp. nov.</title>
        <authorList>
            <person name="Liu S."/>
        </authorList>
    </citation>
    <scope>NUCLEOTIDE SEQUENCE [LARGE SCALE GENOMIC DNA]</scope>
    <source>
        <strain evidence="3">18</strain>
    </source>
</reference>
<evidence type="ECO:0000256" key="1">
    <source>
        <dbReference type="SAM" id="Phobius"/>
    </source>
</evidence>
<dbReference type="AlphaFoldDB" id="A0A4S8QGA6"/>
<dbReference type="OrthoDB" id="5197336at2"/>
<reference evidence="2 3" key="2">
    <citation type="submission" date="2019-05" db="EMBL/GenBank/DDBJ databases">
        <title>Glycomyces buryatensis sp. nov.</title>
        <authorList>
            <person name="Nikitina E."/>
        </authorList>
    </citation>
    <scope>NUCLEOTIDE SEQUENCE [LARGE SCALE GENOMIC DNA]</scope>
    <source>
        <strain evidence="2 3">18</strain>
    </source>
</reference>
<keyword evidence="1" id="KW-0812">Transmembrane</keyword>
<name>A0A4S8QGA6_9ACTN</name>
<protein>
    <submittedName>
        <fullName evidence="2">Uncharacterized protein</fullName>
    </submittedName>
</protein>
<dbReference type="Proteomes" id="UP000308760">
    <property type="component" value="Unassembled WGS sequence"/>
</dbReference>
<feature type="transmembrane region" description="Helical" evidence="1">
    <location>
        <begin position="60"/>
        <end position="78"/>
    </location>
</feature>
<keyword evidence="1" id="KW-0472">Membrane</keyword>
<dbReference type="RefSeq" id="WP_136533431.1">
    <property type="nucleotide sequence ID" value="NZ_STGY01000019.1"/>
</dbReference>
<keyword evidence="1" id="KW-1133">Transmembrane helix</keyword>
<evidence type="ECO:0000313" key="2">
    <source>
        <dbReference type="EMBL" id="THV42731.1"/>
    </source>
</evidence>
<gene>
    <name evidence="2" type="ORF">FAB82_04920</name>
</gene>
<keyword evidence="3" id="KW-1185">Reference proteome</keyword>
<dbReference type="EMBL" id="STGY01000019">
    <property type="protein sequence ID" value="THV42731.1"/>
    <property type="molecule type" value="Genomic_DNA"/>
</dbReference>
<sequence length="212" mass="22877">MTAESPRWIVEGERSGRPIIIAPTATSGIDDAVRRMDLAFDGWAGPIPGWFKVLEKIGRWWYLIWVAIGIAVMALVVDREVWEYFVYGPVPGVFVATITGFLAYGLGHLQARISGGLGGRDAVIAALASQVRPGGAVKKMAVAALAADPAAEHYIHDLAWRAAGIGEANRVHATEELTQLWREADPEDAAAFDAKIADIEAKFKKLGDDGKI</sequence>